<dbReference type="Gene3D" id="3.30.230.10">
    <property type="match status" value="1"/>
</dbReference>
<evidence type="ECO:0000313" key="9">
    <source>
        <dbReference type="Proteomes" id="UP000229247"/>
    </source>
</evidence>
<dbReference type="PROSITE" id="PS00360">
    <property type="entry name" value="RIBOSOMAL_S9"/>
    <property type="match status" value="1"/>
</dbReference>
<dbReference type="HAMAP" id="MF_00532_B">
    <property type="entry name" value="Ribosomal_uS9_B"/>
    <property type="match status" value="1"/>
</dbReference>
<comment type="caution">
    <text evidence="8">The sequence shown here is derived from an EMBL/GenBank/DDBJ whole genome shotgun (WGS) entry which is preliminary data.</text>
</comment>
<dbReference type="NCBIfam" id="NF001099">
    <property type="entry name" value="PRK00132.1"/>
    <property type="match status" value="1"/>
</dbReference>
<dbReference type="InterPro" id="IPR020574">
    <property type="entry name" value="Ribosomal_uS9_CS"/>
</dbReference>
<dbReference type="EMBL" id="PEUE01000062">
    <property type="protein sequence ID" value="PIV38355.1"/>
    <property type="molecule type" value="Genomic_DNA"/>
</dbReference>
<dbReference type="SUPFAM" id="SSF54211">
    <property type="entry name" value="Ribosomal protein S5 domain 2-like"/>
    <property type="match status" value="1"/>
</dbReference>
<evidence type="ECO:0000256" key="2">
    <source>
        <dbReference type="ARBA" id="ARBA00022980"/>
    </source>
</evidence>
<dbReference type="GO" id="GO:0003723">
    <property type="term" value="F:RNA binding"/>
    <property type="evidence" value="ECO:0007669"/>
    <property type="project" value="TreeGrafter"/>
</dbReference>
<sequence length="143" mass="16622">MYLNKDKKARRYFEGVGRRKTAIARVRLLTIKPFEGDEGKITVNDKFYKQYFPTGDMQQIAEAALRKLKSLNRFEVVARISGGGIHAQAEALRHGLARALVIFNLDFRKKLKKAGYLKRDPRAKERRKYGLKKARKSPQWAKR</sequence>
<dbReference type="InterPro" id="IPR020568">
    <property type="entry name" value="Ribosomal_Su5_D2-typ_SF"/>
</dbReference>
<feature type="compositionally biased region" description="Basic residues" evidence="7">
    <location>
        <begin position="124"/>
        <end position="143"/>
    </location>
</feature>
<evidence type="ECO:0000256" key="3">
    <source>
        <dbReference type="ARBA" id="ARBA00023274"/>
    </source>
</evidence>
<evidence type="ECO:0000256" key="1">
    <source>
        <dbReference type="ARBA" id="ARBA00005251"/>
    </source>
</evidence>
<accession>A0A2M7D5S3</accession>
<dbReference type="Proteomes" id="UP000229247">
    <property type="component" value="Unassembled WGS sequence"/>
</dbReference>
<dbReference type="PANTHER" id="PTHR21569:SF1">
    <property type="entry name" value="SMALL RIBOSOMAL SUBUNIT PROTEIN US9M"/>
    <property type="match status" value="1"/>
</dbReference>
<dbReference type="InterPro" id="IPR014721">
    <property type="entry name" value="Ribsml_uS5_D2-typ_fold_subgr"/>
</dbReference>
<dbReference type="GO" id="GO:0006412">
    <property type="term" value="P:translation"/>
    <property type="evidence" value="ECO:0007669"/>
    <property type="project" value="UniProtKB-UniRule"/>
</dbReference>
<evidence type="ECO:0000313" key="8">
    <source>
        <dbReference type="EMBL" id="PIV38355.1"/>
    </source>
</evidence>
<dbReference type="GO" id="GO:0015935">
    <property type="term" value="C:small ribosomal subunit"/>
    <property type="evidence" value="ECO:0007669"/>
    <property type="project" value="TreeGrafter"/>
</dbReference>
<feature type="region of interest" description="Disordered" evidence="7">
    <location>
        <begin position="118"/>
        <end position="143"/>
    </location>
</feature>
<dbReference type="FunFam" id="3.30.230.10:FF:000001">
    <property type="entry name" value="30S ribosomal protein S9"/>
    <property type="match status" value="1"/>
</dbReference>
<evidence type="ECO:0000256" key="4">
    <source>
        <dbReference type="ARBA" id="ARBA00035259"/>
    </source>
</evidence>
<dbReference type="PANTHER" id="PTHR21569">
    <property type="entry name" value="RIBOSOMAL PROTEIN S9"/>
    <property type="match status" value="1"/>
</dbReference>
<comment type="similarity">
    <text evidence="1 5 6">Belongs to the universal ribosomal protein uS9 family.</text>
</comment>
<name>A0A2M7D5S3_9BACT</name>
<dbReference type="GO" id="GO:0003735">
    <property type="term" value="F:structural constituent of ribosome"/>
    <property type="evidence" value="ECO:0007669"/>
    <property type="project" value="InterPro"/>
</dbReference>
<keyword evidence="2 5" id="KW-0689">Ribosomal protein</keyword>
<dbReference type="InterPro" id="IPR000754">
    <property type="entry name" value="Ribosomal_uS9"/>
</dbReference>
<dbReference type="InterPro" id="IPR023035">
    <property type="entry name" value="Ribosomal_uS9_bac/plastid"/>
</dbReference>
<gene>
    <name evidence="5" type="primary">rpsI</name>
    <name evidence="8" type="ORF">COS30_02585</name>
</gene>
<evidence type="ECO:0000256" key="5">
    <source>
        <dbReference type="HAMAP-Rule" id="MF_00532"/>
    </source>
</evidence>
<evidence type="ECO:0000256" key="6">
    <source>
        <dbReference type="RuleBase" id="RU003815"/>
    </source>
</evidence>
<dbReference type="Pfam" id="PF00380">
    <property type="entry name" value="Ribosomal_S9"/>
    <property type="match status" value="1"/>
</dbReference>
<dbReference type="AlphaFoldDB" id="A0A2M7D5S3"/>
<protein>
    <recommendedName>
        <fullName evidence="4 5">Small ribosomal subunit protein uS9</fullName>
    </recommendedName>
</protein>
<keyword evidence="3 5" id="KW-0687">Ribonucleoprotein</keyword>
<proteinExistence type="inferred from homology"/>
<organism evidence="8 9">
    <name type="scientific">Candidatus Portnoybacteria bacterium CG02_land_8_20_14_3_00_45_8</name>
    <dbReference type="NCBI Taxonomy" id="1974807"/>
    <lineage>
        <taxon>Bacteria</taxon>
        <taxon>Candidatus Portnoyibacteriota</taxon>
    </lineage>
</organism>
<dbReference type="GO" id="GO:0005737">
    <property type="term" value="C:cytoplasm"/>
    <property type="evidence" value="ECO:0007669"/>
    <property type="project" value="UniProtKB-ARBA"/>
</dbReference>
<reference evidence="9" key="1">
    <citation type="submission" date="2017-09" db="EMBL/GenBank/DDBJ databases">
        <title>Depth-based differentiation of microbial function through sediment-hosted aquifers and enrichment of novel symbionts in the deep terrestrial subsurface.</title>
        <authorList>
            <person name="Probst A.J."/>
            <person name="Ladd B."/>
            <person name="Jarett J.K."/>
            <person name="Geller-Mcgrath D.E."/>
            <person name="Sieber C.M.K."/>
            <person name="Emerson J.B."/>
            <person name="Anantharaman K."/>
            <person name="Thomas B.C."/>
            <person name="Malmstrom R."/>
            <person name="Stieglmeier M."/>
            <person name="Klingl A."/>
            <person name="Woyke T."/>
            <person name="Ryan C.M."/>
            <person name="Banfield J.F."/>
        </authorList>
    </citation>
    <scope>NUCLEOTIDE SEQUENCE [LARGE SCALE GENOMIC DNA]</scope>
</reference>
<evidence type="ECO:0000256" key="7">
    <source>
        <dbReference type="SAM" id="MobiDB-lite"/>
    </source>
</evidence>